<accession>A0AAQ4F3M6</accession>
<feature type="compositionally biased region" description="Pro residues" evidence="4">
    <location>
        <begin position="113"/>
        <end position="126"/>
    </location>
</feature>
<evidence type="ECO:0000256" key="4">
    <source>
        <dbReference type="SAM" id="MobiDB-lite"/>
    </source>
</evidence>
<sequence length="194" mass="21550">MAAENGSSPAAPPSVPEIGTRKLGPRVSPRQMEILLEFLNQHPYLASTSKEKSREVEPWERERLWEEAANKLNAKGPAVKSRSSWRKFWSSRSSQIKRTVARIAKMREESRQPPRPPPLPPPPRPPTDQILLLLKQDGTPAINTQGRILLPRPGPAPQHQVLLHMGAPGEPPTMFMATADCPPPRAVHKEVTTA</sequence>
<dbReference type="Proteomes" id="UP001321473">
    <property type="component" value="Unassembled WGS sequence"/>
</dbReference>
<dbReference type="AlphaFoldDB" id="A0AAQ4F3M6"/>
<comment type="caution">
    <text evidence="6">The sequence shown here is derived from an EMBL/GenBank/DDBJ whole genome shotgun (WGS) entry which is preliminary data.</text>
</comment>
<reference evidence="6 7" key="1">
    <citation type="journal article" date="2023" name="Arcadia Sci">
        <title>De novo assembly of a long-read Amblyomma americanum tick genome.</title>
        <authorList>
            <person name="Chou S."/>
            <person name="Poskanzer K.E."/>
            <person name="Rollins M."/>
            <person name="Thuy-Boun P.S."/>
        </authorList>
    </citation>
    <scope>NUCLEOTIDE SEQUENCE [LARGE SCALE GENOMIC DNA]</scope>
    <source>
        <strain evidence="6">F_SG_1</strain>
        <tissue evidence="6">Salivary glands</tissue>
    </source>
</reference>
<feature type="region of interest" description="Disordered" evidence="4">
    <location>
        <begin position="101"/>
        <end position="128"/>
    </location>
</feature>
<evidence type="ECO:0000256" key="2">
    <source>
        <dbReference type="ARBA" id="ARBA00016807"/>
    </source>
</evidence>
<dbReference type="InterPro" id="IPR028002">
    <property type="entry name" value="Myb_DNA-bind_5"/>
</dbReference>
<proteinExistence type="predicted"/>
<comment type="function">
    <text evidence="3">Involved in transvection phenomena (= synapsis-dependent gene expression), where the synaptic pairing of chromosomes carrying genes with which zeste interacts influences the expression of these genes. Zeste binds to DNA and stimulates transcription from a nearby promoter.</text>
</comment>
<evidence type="ECO:0000313" key="7">
    <source>
        <dbReference type="Proteomes" id="UP001321473"/>
    </source>
</evidence>
<feature type="domain" description="Myb/SANT-like DNA-binding" evidence="5">
    <location>
        <begin position="25"/>
        <end position="101"/>
    </location>
</feature>
<gene>
    <name evidence="6" type="ORF">V5799_016924</name>
</gene>
<feature type="non-terminal residue" evidence="6">
    <location>
        <position position="194"/>
    </location>
</feature>
<evidence type="ECO:0000313" key="6">
    <source>
        <dbReference type="EMBL" id="KAK8781734.1"/>
    </source>
</evidence>
<dbReference type="Pfam" id="PF13873">
    <property type="entry name" value="Myb_DNA-bind_5"/>
    <property type="match status" value="1"/>
</dbReference>
<protein>
    <recommendedName>
        <fullName evidence="2">Regulatory protein zeste</fullName>
    </recommendedName>
</protein>
<evidence type="ECO:0000256" key="1">
    <source>
        <dbReference type="ARBA" id="ARBA00011764"/>
    </source>
</evidence>
<keyword evidence="7" id="KW-1185">Reference proteome</keyword>
<evidence type="ECO:0000256" key="3">
    <source>
        <dbReference type="ARBA" id="ARBA00025466"/>
    </source>
</evidence>
<feature type="region of interest" description="Disordered" evidence="4">
    <location>
        <begin position="1"/>
        <end position="26"/>
    </location>
</feature>
<organism evidence="6 7">
    <name type="scientific">Amblyomma americanum</name>
    <name type="common">Lone star tick</name>
    <dbReference type="NCBI Taxonomy" id="6943"/>
    <lineage>
        <taxon>Eukaryota</taxon>
        <taxon>Metazoa</taxon>
        <taxon>Ecdysozoa</taxon>
        <taxon>Arthropoda</taxon>
        <taxon>Chelicerata</taxon>
        <taxon>Arachnida</taxon>
        <taxon>Acari</taxon>
        <taxon>Parasitiformes</taxon>
        <taxon>Ixodida</taxon>
        <taxon>Ixodoidea</taxon>
        <taxon>Ixodidae</taxon>
        <taxon>Amblyomminae</taxon>
        <taxon>Amblyomma</taxon>
    </lineage>
</organism>
<dbReference type="EMBL" id="JARKHS020007402">
    <property type="protein sequence ID" value="KAK8781734.1"/>
    <property type="molecule type" value="Genomic_DNA"/>
</dbReference>
<comment type="subunit">
    <text evidence="1">Self-associates forming complexes of several hundred monomers.</text>
</comment>
<name>A0AAQ4F3M6_AMBAM</name>
<feature type="region of interest" description="Disordered" evidence="4">
    <location>
        <begin position="166"/>
        <end position="194"/>
    </location>
</feature>
<evidence type="ECO:0000259" key="5">
    <source>
        <dbReference type="Pfam" id="PF13873"/>
    </source>
</evidence>